<dbReference type="InterPro" id="IPR009908">
    <property type="entry name" value="Methylamine_util_MauE"/>
</dbReference>
<evidence type="ECO:0000256" key="5">
    <source>
        <dbReference type="SAM" id="Phobius"/>
    </source>
</evidence>
<dbReference type="Pfam" id="PF07291">
    <property type="entry name" value="MauE"/>
    <property type="match status" value="1"/>
</dbReference>
<feature type="domain" description="Methylamine utilisation protein MauE" evidence="6">
    <location>
        <begin position="94"/>
        <end position="219"/>
    </location>
</feature>
<gene>
    <name evidence="7" type="ORF">DV701_00275</name>
</gene>
<dbReference type="AlphaFoldDB" id="A0A345NIG8"/>
<keyword evidence="3 5" id="KW-1133">Transmembrane helix</keyword>
<reference evidence="7 8" key="1">
    <citation type="submission" date="2018-07" db="EMBL/GenBank/DDBJ databases">
        <title>Complete genome sequencing of Ornithinimicrobium sp. AMA3305.</title>
        <authorList>
            <person name="Bae J.-W."/>
        </authorList>
    </citation>
    <scope>NUCLEOTIDE SEQUENCE [LARGE SCALE GENOMIC DNA]</scope>
    <source>
        <strain evidence="7 8">AMA3305</strain>
    </source>
</reference>
<feature type="transmembrane region" description="Helical" evidence="5">
    <location>
        <begin position="164"/>
        <end position="182"/>
    </location>
</feature>
<evidence type="ECO:0000256" key="2">
    <source>
        <dbReference type="ARBA" id="ARBA00022692"/>
    </source>
</evidence>
<dbReference type="UniPathway" id="UPA00895"/>
<evidence type="ECO:0000313" key="8">
    <source>
        <dbReference type="Proteomes" id="UP000253790"/>
    </source>
</evidence>
<sequence length="265" mass="28536">MCLTLCWLSHVSPRIPRNYAESGGFVAWARVSRCRLDRASDLSQACHAVRAGGDLVHGPFGRTVGCEEPVYMGQLSHQSMKTFGDQGADFMVATLILVVRLSVGTLLLIALVGKVLDLRGAIKQLSAYRLLPARTSKTALAILLATELTLGTLLIMGYRESLTMVLTGLTFASFAAVMYVTLKRGLVVECGCMGRLSSSQVSWPLILRNVVIAVALIALPMAGQTLRAELFSVKAYDAAALLLPIIASGIFARRLHKVPQPILPT</sequence>
<dbReference type="OrthoDB" id="5081963at2"/>
<evidence type="ECO:0000256" key="3">
    <source>
        <dbReference type="ARBA" id="ARBA00022989"/>
    </source>
</evidence>
<accession>A0A345NIG8</accession>
<feature type="transmembrane region" description="Helical" evidence="5">
    <location>
        <begin position="138"/>
        <end position="158"/>
    </location>
</feature>
<evidence type="ECO:0000256" key="4">
    <source>
        <dbReference type="ARBA" id="ARBA00023136"/>
    </source>
</evidence>
<dbReference type="GO" id="GO:0030416">
    <property type="term" value="P:methylamine metabolic process"/>
    <property type="evidence" value="ECO:0007669"/>
    <property type="project" value="InterPro"/>
</dbReference>
<feature type="transmembrane region" description="Helical" evidence="5">
    <location>
        <begin position="203"/>
        <end position="223"/>
    </location>
</feature>
<dbReference type="Proteomes" id="UP000253790">
    <property type="component" value="Chromosome"/>
</dbReference>
<evidence type="ECO:0000259" key="6">
    <source>
        <dbReference type="Pfam" id="PF07291"/>
    </source>
</evidence>
<keyword evidence="2 5" id="KW-0812">Transmembrane</keyword>
<proteinExistence type="predicted"/>
<keyword evidence="4 5" id="KW-0472">Membrane</keyword>
<protein>
    <recommendedName>
        <fullName evidence="6">Methylamine utilisation protein MauE domain-containing protein</fullName>
    </recommendedName>
</protein>
<evidence type="ECO:0000256" key="1">
    <source>
        <dbReference type="ARBA" id="ARBA00004141"/>
    </source>
</evidence>
<dbReference type="GO" id="GO:0016020">
    <property type="term" value="C:membrane"/>
    <property type="evidence" value="ECO:0007669"/>
    <property type="project" value="UniProtKB-SubCell"/>
</dbReference>
<feature type="transmembrane region" description="Helical" evidence="5">
    <location>
        <begin position="90"/>
        <end position="117"/>
    </location>
</feature>
<dbReference type="KEGG" id="orn:DV701_00275"/>
<evidence type="ECO:0000313" key="7">
    <source>
        <dbReference type="EMBL" id="AXH94826.1"/>
    </source>
</evidence>
<name>A0A345NIG8_9MICO</name>
<keyword evidence="8" id="KW-1185">Reference proteome</keyword>
<comment type="subcellular location">
    <subcellularLocation>
        <location evidence="1">Membrane</location>
        <topology evidence="1">Multi-pass membrane protein</topology>
    </subcellularLocation>
</comment>
<organism evidence="7 8">
    <name type="scientific">Ornithinimicrobium avium</name>
    <dbReference type="NCBI Taxonomy" id="2283195"/>
    <lineage>
        <taxon>Bacteria</taxon>
        <taxon>Bacillati</taxon>
        <taxon>Actinomycetota</taxon>
        <taxon>Actinomycetes</taxon>
        <taxon>Micrococcales</taxon>
        <taxon>Ornithinimicrobiaceae</taxon>
        <taxon>Ornithinimicrobium</taxon>
    </lineage>
</organism>
<dbReference type="EMBL" id="CP031229">
    <property type="protein sequence ID" value="AXH94826.1"/>
    <property type="molecule type" value="Genomic_DNA"/>
</dbReference>
<feature type="transmembrane region" description="Helical" evidence="5">
    <location>
        <begin position="235"/>
        <end position="252"/>
    </location>
</feature>